<dbReference type="InterPro" id="IPR027417">
    <property type="entry name" value="P-loop_NTPase"/>
</dbReference>
<sequence length="220" mass="24753">MAGVPEFVSVNGPDNAGKTTQLQRLAERWDTFQMLGAVHEHDPEPWERVAADDYASWWFEKSTTVELTTMLVSSHLKRAAARRAPRTGLLDRGLSMLTAVAAATSVVKDGLSADEALRTIRHITAPFPTHREASVLLLPSLDPDRSYAITSTRENRPWTGIYPAYQRHLHAILRHQAEEGIYDLVVDCENHDVAEVHRQIVTGLDLLLPSHPRREDDDHR</sequence>
<dbReference type="STRING" id="310782.SAMN05216499_103171"/>
<dbReference type="Proteomes" id="UP000184111">
    <property type="component" value="Unassembled WGS sequence"/>
</dbReference>
<dbReference type="Gene3D" id="3.40.50.300">
    <property type="entry name" value="P-loop containing nucleotide triphosphate hydrolases"/>
    <property type="match status" value="1"/>
</dbReference>
<evidence type="ECO:0008006" key="3">
    <source>
        <dbReference type="Google" id="ProtNLM"/>
    </source>
</evidence>
<name>A0A1M6YZ02_9ACTN</name>
<organism evidence="1 2">
    <name type="scientific">Actinacidiphila paucisporea</name>
    <dbReference type="NCBI Taxonomy" id="310782"/>
    <lineage>
        <taxon>Bacteria</taxon>
        <taxon>Bacillati</taxon>
        <taxon>Actinomycetota</taxon>
        <taxon>Actinomycetes</taxon>
        <taxon>Kitasatosporales</taxon>
        <taxon>Streptomycetaceae</taxon>
        <taxon>Actinacidiphila</taxon>
    </lineage>
</organism>
<keyword evidence="2" id="KW-1185">Reference proteome</keyword>
<dbReference type="AlphaFoldDB" id="A0A1M6YZ02"/>
<proteinExistence type="predicted"/>
<gene>
    <name evidence="1" type="ORF">SAMN05216499_103171</name>
</gene>
<dbReference type="EMBL" id="FRBI01000003">
    <property type="protein sequence ID" value="SHL23370.1"/>
    <property type="molecule type" value="Genomic_DNA"/>
</dbReference>
<dbReference type="SUPFAM" id="SSF52540">
    <property type="entry name" value="P-loop containing nucleoside triphosphate hydrolases"/>
    <property type="match status" value="1"/>
</dbReference>
<reference evidence="1 2" key="1">
    <citation type="submission" date="2016-11" db="EMBL/GenBank/DDBJ databases">
        <authorList>
            <person name="Jaros S."/>
            <person name="Januszkiewicz K."/>
            <person name="Wedrychowicz H."/>
        </authorList>
    </citation>
    <scope>NUCLEOTIDE SEQUENCE [LARGE SCALE GENOMIC DNA]</scope>
    <source>
        <strain evidence="1 2">CGMCC 4.2025</strain>
    </source>
</reference>
<evidence type="ECO:0000313" key="1">
    <source>
        <dbReference type="EMBL" id="SHL23370.1"/>
    </source>
</evidence>
<accession>A0A1M6YZ02</accession>
<dbReference type="OrthoDB" id="4135100at2"/>
<evidence type="ECO:0000313" key="2">
    <source>
        <dbReference type="Proteomes" id="UP000184111"/>
    </source>
</evidence>
<protein>
    <recommendedName>
        <fullName evidence="3">Thymidylate kinase</fullName>
    </recommendedName>
</protein>